<dbReference type="Pfam" id="PF00149">
    <property type="entry name" value="Metallophos"/>
    <property type="match status" value="1"/>
</dbReference>
<accession>A0A2N3LFP5</accession>
<dbReference type="InterPro" id="IPR050535">
    <property type="entry name" value="DNA_Repair-Maintenance_Comp"/>
</dbReference>
<dbReference type="Gene3D" id="3.60.21.10">
    <property type="match status" value="1"/>
</dbReference>
<evidence type="ECO:0000313" key="4">
    <source>
        <dbReference type="Proteomes" id="UP000233440"/>
    </source>
</evidence>
<evidence type="ECO:0000256" key="1">
    <source>
        <dbReference type="ARBA" id="ARBA00022801"/>
    </source>
</evidence>
<dbReference type="PIRSF" id="PIRSF033091">
    <property type="entry name" value="Pesterase_YhaO"/>
    <property type="match status" value="1"/>
</dbReference>
<keyword evidence="3" id="KW-0269">Exonuclease</keyword>
<dbReference type="GO" id="GO:0004527">
    <property type="term" value="F:exonuclease activity"/>
    <property type="evidence" value="ECO:0007669"/>
    <property type="project" value="UniProtKB-KW"/>
</dbReference>
<dbReference type="InterPro" id="IPR041796">
    <property type="entry name" value="Mre11_N"/>
</dbReference>
<comment type="caution">
    <text evidence="3">The sequence shown here is derived from an EMBL/GenBank/DDBJ whole genome shotgun (WGS) entry which is preliminary data.</text>
</comment>
<dbReference type="PANTHER" id="PTHR30337">
    <property type="entry name" value="COMPONENT OF ATP-DEPENDENT DSDNA EXONUCLEASE"/>
    <property type="match status" value="1"/>
</dbReference>
<keyword evidence="1" id="KW-0378">Hydrolase</keyword>
<protein>
    <submittedName>
        <fullName evidence="3">DNA repair exonuclease</fullName>
    </submittedName>
</protein>
<dbReference type="OrthoDB" id="9773856at2"/>
<dbReference type="InterPro" id="IPR004843">
    <property type="entry name" value="Calcineurin-like_PHP"/>
</dbReference>
<dbReference type="EMBL" id="PIQO01000019">
    <property type="protein sequence ID" value="PKR83343.1"/>
    <property type="molecule type" value="Genomic_DNA"/>
</dbReference>
<proteinExistence type="predicted"/>
<sequence>MEFTFIHTADIHLDSPLRGLEKYEGAPVEKIRNATREAFQHLVDLAIDKKVAFLVIAGDLYDGDWKDYNTGLFFISQMSRLQKENIKVFLIRGNHDAANLITKELKLPENVIEFSVDKPETVLIEELHVALHGQGFASRAVSENIARDYPTKIDGYVNIGLLHTSATGREGHESYAPCSLDDLKEKGYDYWALGHIHLREVLHESNPVILFPGNIQGRHIKETGKKGCTIVTVKDGQIHQYEHHSLDVLRWEVCSVDASSCETVQDVMDAVREKLEELYQLSEGRFLAIRVRINGSTDAHQALLVEREHVINNLRSLALEVGYGDIWIEKVKIETTRQIDIEEWKEKSTPIASILEYMEELSKDEETFELLLQEFKDLGSALPYELKNGEDAFDFTDPTILTKRLKEVEELILHYLTTQSEVETA</sequence>
<organism evidence="3 4">
    <name type="scientific">Heyndrickxia camelliae</name>
    <dbReference type="NCBI Taxonomy" id="1707093"/>
    <lineage>
        <taxon>Bacteria</taxon>
        <taxon>Bacillati</taxon>
        <taxon>Bacillota</taxon>
        <taxon>Bacilli</taxon>
        <taxon>Bacillales</taxon>
        <taxon>Bacillaceae</taxon>
        <taxon>Heyndrickxia</taxon>
    </lineage>
</organism>
<dbReference type="PANTHER" id="PTHR30337:SF7">
    <property type="entry name" value="PHOSPHOESTERASE"/>
    <property type="match status" value="1"/>
</dbReference>
<name>A0A2N3LFP5_9BACI</name>
<reference evidence="3 4" key="1">
    <citation type="submission" date="2017-11" db="EMBL/GenBank/DDBJ databases">
        <title>Bacillus camelliae sp. nov., isolated from pu'er tea.</title>
        <authorList>
            <person name="Niu L."/>
        </authorList>
    </citation>
    <scope>NUCLEOTIDE SEQUENCE [LARGE SCALE GENOMIC DNA]</scope>
    <source>
        <strain evidence="3 4">7578-1</strain>
    </source>
</reference>
<dbReference type="CDD" id="cd00840">
    <property type="entry name" value="MPP_Mre11_N"/>
    <property type="match status" value="1"/>
</dbReference>
<feature type="domain" description="Calcineurin-like phosphoesterase" evidence="2">
    <location>
        <begin position="4"/>
        <end position="197"/>
    </location>
</feature>
<dbReference type="Proteomes" id="UP000233440">
    <property type="component" value="Unassembled WGS sequence"/>
</dbReference>
<evidence type="ECO:0000313" key="3">
    <source>
        <dbReference type="EMBL" id="PKR83343.1"/>
    </source>
</evidence>
<keyword evidence="3" id="KW-0540">Nuclease</keyword>
<dbReference type="RefSeq" id="WP_101355861.1">
    <property type="nucleotide sequence ID" value="NZ_PIQO01000019.1"/>
</dbReference>
<gene>
    <name evidence="3" type="ORF">CWO92_19380</name>
</gene>
<dbReference type="InterPro" id="IPR014576">
    <property type="entry name" value="Pesterase_YhaO"/>
</dbReference>
<dbReference type="SUPFAM" id="SSF56300">
    <property type="entry name" value="Metallo-dependent phosphatases"/>
    <property type="match status" value="1"/>
</dbReference>
<keyword evidence="4" id="KW-1185">Reference proteome</keyword>
<evidence type="ECO:0000259" key="2">
    <source>
        <dbReference type="Pfam" id="PF00149"/>
    </source>
</evidence>
<dbReference type="AlphaFoldDB" id="A0A2N3LFP5"/>
<dbReference type="InterPro" id="IPR029052">
    <property type="entry name" value="Metallo-depent_PP-like"/>
</dbReference>